<feature type="chain" id="PRO_5045133585" evidence="1">
    <location>
        <begin position="24"/>
        <end position="350"/>
    </location>
</feature>
<dbReference type="RefSeq" id="WP_267979026.1">
    <property type="nucleotide sequence ID" value="NZ_JAPQKF010000001.1"/>
</dbReference>
<name>A0ABT7WJ84_9GAMM</name>
<dbReference type="EMBL" id="JAUDZE010000001">
    <property type="protein sequence ID" value="MDN0012736.1"/>
    <property type="molecule type" value="Genomic_DNA"/>
</dbReference>
<keyword evidence="1" id="KW-0732">Signal</keyword>
<reference evidence="2" key="1">
    <citation type="submission" date="2023-06" db="EMBL/GenBank/DDBJ databases">
        <title>Two novel species of Acinetobacter isolated from motorbike repairing workshop in Vietnam.</title>
        <authorList>
            <person name="Le N.T.T."/>
        </authorList>
    </citation>
    <scope>NUCLEOTIDE SEQUENCE</scope>
    <source>
        <strain evidence="2">VNH17</strain>
    </source>
</reference>
<comment type="caution">
    <text evidence="2">The sequence shown here is derived from an EMBL/GenBank/DDBJ whole genome shotgun (WGS) entry which is preliminary data.</text>
</comment>
<sequence>MHKITLKRTAICSALLSAVFMVAGCNDDDNSSNKNSGQQQAATETLSGTAATGAPFKDADITVTNKNGQSKTTKTDVNGKFEISIDAGAPYIVKATKGDVSLYSYAAGKGTVNVTQLTTQALLAASQEAIYGDSKTLAEIYSNWANIVSKTSADKISSAINASAKEVVANLKTVFETNGFTATTGYPDIFKTAFEANSTGLDKVLDNVQITGLNGNTACSGTGSVFSCNFQYKVNGQPYEWKYTIDTTGIVIDLKDGNGNSGIPTGNYNLNMTVAIAGATVPVATIKNIPKPENKDQFCASEDVQKALKEQGQFTINSCSFNGTVGNINATIASPVGGFSYTAKYEYSPA</sequence>
<dbReference type="PROSITE" id="PS51257">
    <property type="entry name" value="PROKAR_LIPOPROTEIN"/>
    <property type="match status" value="1"/>
</dbReference>
<proteinExistence type="predicted"/>
<accession>A0ABT7WJ84</accession>
<keyword evidence="3" id="KW-1185">Reference proteome</keyword>
<organism evidence="2 3">
    <name type="scientific">Acinetobacter thutiue</name>
    <dbReference type="NCBI Taxonomy" id="2998078"/>
    <lineage>
        <taxon>Bacteria</taxon>
        <taxon>Pseudomonadati</taxon>
        <taxon>Pseudomonadota</taxon>
        <taxon>Gammaproteobacteria</taxon>
        <taxon>Moraxellales</taxon>
        <taxon>Moraxellaceae</taxon>
        <taxon>Acinetobacter</taxon>
    </lineage>
</organism>
<dbReference type="Gene3D" id="2.60.40.1120">
    <property type="entry name" value="Carboxypeptidase-like, regulatory domain"/>
    <property type="match status" value="1"/>
</dbReference>
<dbReference type="Proteomes" id="UP001168524">
    <property type="component" value="Unassembled WGS sequence"/>
</dbReference>
<evidence type="ECO:0000313" key="2">
    <source>
        <dbReference type="EMBL" id="MDN0012736.1"/>
    </source>
</evidence>
<gene>
    <name evidence="2" type="ORF">QTA56_00595</name>
</gene>
<feature type="signal peptide" evidence="1">
    <location>
        <begin position="1"/>
        <end position="23"/>
    </location>
</feature>
<dbReference type="SUPFAM" id="SSF49478">
    <property type="entry name" value="Cna protein B-type domain"/>
    <property type="match status" value="1"/>
</dbReference>
<evidence type="ECO:0000256" key="1">
    <source>
        <dbReference type="SAM" id="SignalP"/>
    </source>
</evidence>
<protein>
    <submittedName>
        <fullName evidence="2">Carboxypeptidase-like regulatory domain-containing protein</fullName>
    </submittedName>
</protein>
<evidence type="ECO:0000313" key="3">
    <source>
        <dbReference type="Proteomes" id="UP001168524"/>
    </source>
</evidence>